<reference evidence="3 4" key="1">
    <citation type="submission" date="2016-07" db="EMBL/GenBank/DDBJ databases">
        <title>Pervasive Adenine N6-methylation of Active Genes in Fungi.</title>
        <authorList>
            <consortium name="DOE Joint Genome Institute"/>
            <person name="Mondo S.J."/>
            <person name="Dannebaum R.O."/>
            <person name="Kuo R.C."/>
            <person name="Labutti K."/>
            <person name="Haridas S."/>
            <person name="Kuo A."/>
            <person name="Salamov A."/>
            <person name="Ahrendt S.R."/>
            <person name="Lipzen A."/>
            <person name="Sullivan W."/>
            <person name="Andreopoulos W.B."/>
            <person name="Clum A."/>
            <person name="Lindquist E."/>
            <person name="Daum C."/>
            <person name="Ramamoorthy G.K."/>
            <person name="Gryganskyi A."/>
            <person name="Culley D."/>
            <person name="Magnuson J.K."/>
            <person name="James T.Y."/>
            <person name="O'Malley M.A."/>
            <person name="Stajich J.E."/>
            <person name="Spatafora J.W."/>
            <person name="Visel A."/>
            <person name="Grigoriev I.V."/>
        </authorList>
    </citation>
    <scope>NUCLEOTIDE SEQUENCE [LARGE SCALE GENOMIC DNA]</scope>
    <source>
        <strain evidence="3 4">CBS 115471</strain>
    </source>
</reference>
<proteinExistence type="predicted"/>
<organism evidence="3 4">
    <name type="scientific">Clohesyomyces aquaticus</name>
    <dbReference type="NCBI Taxonomy" id="1231657"/>
    <lineage>
        <taxon>Eukaryota</taxon>
        <taxon>Fungi</taxon>
        <taxon>Dikarya</taxon>
        <taxon>Ascomycota</taxon>
        <taxon>Pezizomycotina</taxon>
        <taxon>Dothideomycetes</taxon>
        <taxon>Pleosporomycetidae</taxon>
        <taxon>Pleosporales</taxon>
        <taxon>Lindgomycetaceae</taxon>
        <taxon>Clohesyomyces</taxon>
    </lineage>
</organism>
<gene>
    <name evidence="3" type="ORF">BCR34DRAFT_135758</name>
</gene>
<accession>A0A1Y2AAQ8</accession>
<keyword evidence="4" id="KW-1185">Reference proteome</keyword>
<keyword evidence="1" id="KW-0175">Coiled coil</keyword>
<protein>
    <submittedName>
        <fullName evidence="3">Uncharacterized protein</fullName>
    </submittedName>
</protein>
<evidence type="ECO:0000313" key="3">
    <source>
        <dbReference type="EMBL" id="ORY19608.1"/>
    </source>
</evidence>
<feature type="compositionally biased region" description="Acidic residues" evidence="2">
    <location>
        <begin position="508"/>
        <end position="519"/>
    </location>
</feature>
<dbReference type="EMBL" id="MCFA01000002">
    <property type="protein sequence ID" value="ORY19608.1"/>
    <property type="molecule type" value="Genomic_DNA"/>
</dbReference>
<name>A0A1Y2AAQ8_9PLEO</name>
<feature type="compositionally biased region" description="Low complexity" evidence="2">
    <location>
        <begin position="210"/>
        <end position="223"/>
    </location>
</feature>
<comment type="caution">
    <text evidence="3">The sequence shown here is derived from an EMBL/GenBank/DDBJ whole genome shotgun (WGS) entry which is preliminary data.</text>
</comment>
<feature type="coiled-coil region" evidence="1">
    <location>
        <begin position="633"/>
        <end position="663"/>
    </location>
</feature>
<feature type="region of interest" description="Disordered" evidence="2">
    <location>
        <begin position="1"/>
        <end position="25"/>
    </location>
</feature>
<dbReference type="Proteomes" id="UP000193144">
    <property type="component" value="Unassembled WGS sequence"/>
</dbReference>
<dbReference type="OrthoDB" id="3785861at2759"/>
<evidence type="ECO:0000256" key="1">
    <source>
        <dbReference type="SAM" id="Coils"/>
    </source>
</evidence>
<feature type="compositionally biased region" description="Polar residues" evidence="2">
    <location>
        <begin position="308"/>
        <end position="319"/>
    </location>
</feature>
<sequence>MSFSSYDPRSRSPSPPAAYMPGLSTQPYSYPQPSPLFDPSIGPDFSHPLPPAPTAITIPNALQYLVWLRKRHQGRFAEGEKLFSVLEEMQERLRGAEEALFMLVMGDEEMAYKSAYRSSDVIGSDRKPYEKAEWKAKMNRKAKMVEENELERDPNARTRLTALGCRLQDFLHELEGFAMEGWIKHINAEFAGWERHMRERGLERMNLRHAPPSTSTSSSAPLLPHERASPPRTHTHSPSPSIPRSDYPDPFDTRSMVVETGSLDNPSLTSFQDQDRPRRGTADFSSTATEAGSLFNYESERTSELADGNNSYTFSTRSLSPIEEHPEFEDLPKASEIEDRWLDEAQDLIEDMSHYEHDPSGTHASWTSTDKDSSSISSQGPPFLHIPLPANFTFSPSGKPTSLVTFPSWVSAVHFPNGGTRDQLLGHLRAWFQSQGRSFNTEDLNIMQVRTRVMEFELKKAIARALKTKTTRDEDGAIQIWETESQGNTCIVSGTDVYFHVVEDESDDFEDVTDDDEEGDSKNQNNSYVAEVEYPPSYKHPHLRGGAGELSELQTPCQCHFCSPDSFDEDSEAGYTTPSNVYEGIGYAKFFFPHSNTPTTLEGMKTQYHATFKPSQANSLSWMAEARTRQLRVSELEQRTEVLQRKYDAAREEIERLEKTERETWKRYCDSVKDCMDSMEREAHTGVRLEQKDHPYVAYRTAVKEMRDMAMRVTGQTKPSGKGKGSDLRPNMRGGARERE</sequence>
<evidence type="ECO:0000313" key="4">
    <source>
        <dbReference type="Proteomes" id="UP000193144"/>
    </source>
</evidence>
<feature type="region of interest" description="Disordered" evidence="2">
    <location>
        <begin position="508"/>
        <end position="528"/>
    </location>
</feature>
<feature type="region of interest" description="Disordered" evidence="2">
    <location>
        <begin position="206"/>
        <end position="321"/>
    </location>
</feature>
<feature type="compositionally biased region" description="Polar residues" evidence="2">
    <location>
        <begin position="262"/>
        <end position="272"/>
    </location>
</feature>
<feature type="region of interest" description="Disordered" evidence="2">
    <location>
        <begin position="713"/>
        <end position="740"/>
    </location>
</feature>
<evidence type="ECO:0000256" key="2">
    <source>
        <dbReference type="SAM" id="MobiDB-lite"/>
    </source>
</evidence>
<feature type="compositionally biased region" description="Low complexity" evidence="2">
    <location>
        <begin position="230"/>
        <end position="245"/>
    </location>
</feature>
<feature type="region of interest" description="Disordered" evidence="2">
    <location>
        <begin position="354"/>
        <end position="380"/>
    </location>
</feature>
<dbReference type="AlphaFoldDB" id="A0A1Y2AAQ8"/>